<dbReference type="GO" id="GO:0022857">
    <property type="term" value="F:transmembrane transporter activity"/>
    <property type="evidence" value="ECO:0007669"/>
    <property type="project" value="InterPro"/>
</dbReference>
<evidence type="ECO:0000256" key="3">
    <source>
        <dbReference type="ARBA" id="ARBA00022989"/>
    </source>
</evidence>
<keyword evidence="3 5" id="KW-1133">Transmembrane helix</keyword>
<keyword evidence="2 5" id="KW-0812">Transmembrane</keyword>
<feature type="transmembrane region" description="Helical" evidence="5">
    <location>
        <begin position="56"/>
        <end position="74"/>
    </location>
</feature>
<evidence type="ECO:0000313" key="6">
    <source>
        <dbReference type="EMBL" id="EQD29072.1"/>
    </source>
</evidence>
<comment type="subcellular location">
    <subcellularLocation>
        <location evidence="1">Membrane</location>
        <topology evidence="1">Multi-pass membrane protein</topology>
    </subcellularLocation>
</comment>
<feature type="non-terminal residue" evidence="6">
    <location>
        <position position="131"/>
    </location>
</feature>
<name>T0YB99_9ZZZZ</name>
<evidence type="ECO:0000256" key="5">
    <source>
        <dbReference type="SAM" id="Phobius"/>
    </source>
</evidence>
<proteinExistence type="predicted"/>
<reference evidence="6" key="2">
    <citation type="journal article" date="2014" name="ISME J.">
        <title>Microbial stratification in low pH oxic and suboxic macroscopic growths along an acid mine drainage.</title>
        <authorList>
            <person name="Mendez-Garcia C."/>
            <person name="Mesa V."/>
            <person name="Sprenger R.R."/>
            <person name="Richter M."/>
            <person name="Diez M.S."/>
            <person name="Solano J."/>
            <person name="Bargiela R."/>
            <person name="Golyshina O.V."/>
            <person name="Manteca A."/>
            <person name="Ramos J.L."/>
            <person name="Gallego J.R."/>
            <person name="Llorente I."/>
            <person name="Martins Dos Santos V.A."/>
            <person name="Jensen O.N."/>
            <person name="Pelaez A.I."/>
            <person name="Sanchez J."/>
            <person name="Ferrer M."/>
        </authorList>
    </citation>
    <scope>NUCLEOTIDE SEQUENCE</scope>
</reference>
<organism evidence="6">
    <name type="scientific">mine drainage metagenome</name>
    <dbReference type="NCBI Taxonomy" id="410659"/>
    <lineage>
        <taxon>unclassified sequences</taxon>
        <taxon>metagenomes</taxon>
        <taxon>ecological metagenomes</taxon>
    </lineage>
</organism>
<dbReference type="Pfam" id="PF13520">
    <property type="entry name" value="AA_permease_2"/>
    <property type="match status" value="1"/>
</dbReference>
<evidence type="ECO:0000256" key="4">
    <source>
        <dbReference type="ARBA" id="ARBA00023136"/>
    </source>
</evidence>
<reference evidence="6" key="1">
    <citation type="submission" date="2013-08" db="EMBL/GenBank/DDBJ databases">
        <authorList>
            <person name="Mendez C."/>
            <person name="Richter M."/>
            <person name="Ferrer M."/>
            <person name="Sanchez J."/>
        </authorList>
    </citation>
    <scope>NUCLEOTIDE SEQUENCE</scope>
</reference>
<accession>T0YB99</accession>
<evidence type="ECO:0000256" key="2">
    <source>
        <dbReference type="ARBA" id="ARBA00022692"/>
    </source>
</evidence>
<gene>
    <name evidence="6" type="ORF">B1A_20890</name>
</gene>
<dbReference type="EMBL" id="AUZX01015428">
    <property type="protein sequence ID" value="EQD29072.1"/>
    <property type="molecule type" value="Genomic_DNA"/>
</dbReference>
<comment type="caution">
    <text evidence="6">The sequence shown here is derived from an EMBL/GenBank/DDBJ whole genome shotgun (WGS) entry which is preliminary data.</text>
</comment>
<evidence type="ECO:0000256" key="1">
    <source>
        <dbReference type="ARBA" id="ARBA00004141"/>
    </source>
</evidence>
<feature type="transmembrane region" description="Helical" evidence="5">
    <location>
        <begin position="27"/>
        <end position="50"/>
    </location>
</feature>
<protein>
    <submittedName>
        <fullName evidence="6">Amino acid transporter</fullName>
    </submittedName>
</protein>
<sequence>MAGAGGGPASPAEPPSLRRGVFHLLDLIPLSTSSVAPTFSIAAAFGVMVAYAGPQAIMSVVVAFPFFLFAALIFRQLNIHYPHSGASYHWGARILGRRFGGFQAWIVTLAYFLSLPPILVPAGAYTLSLLV</sequence>
<feature type="transmembrane region" description="Helical" evidence="5">
    <location>
        <begin position="102"/>
        <end position="125"/>
    </location>
</feature>
<dbReference type="InterPro" id="IPR002293">
    <property type="entry name" value="AA/rel_permease1"/>
</dbReference>
<dbReference type="Gene3D" id="1.20.1740.10">
    <property type="entry name" value="Amino acid/polyamine transporter I"/>
    <property type="match status" value="1"/>
</dbReference>
<keyword evidence="4 5" id="KW-0472">Membrane</keyword>
<dbReference type="AlphaFoldDB" id="T0YB99"/>
<dbReference type="GO" id="GO:0016020">
    <property type="term" value="C:membrane"/>
    <property type="evidence" value="ECO:0007669"/>
    <property type="project" value="UniProtKB-SubCell"/>
</dbReference>